<dbReference type="Proteomes" id="UP001190700">
    <property type="component" value="Unassembled WGS sequence"/>
</dbReference>
<accession>A0AAE0FB99</accession>
<sequence>MRALAYLSEEIVTLSCAACLRWKDFIEGRWPPDKCWPRYEVLTCEHVAALAEYLMERCVTYELTEMVVLEVGAGDGRLAGALQAALDELYSRAPESGPKVVLIATDNGTLGRAEGSTCGHLVQTLGFDEALVKYTPDVVSFVIGPSAHLSSAFSVRCRFSMPRRPAVRASGPAALRNQCVLPPDVGFGMLDATRL</sequence>
<evidence type="ECO:0000313" key="1">
    <source>
        <dbReference type="EMBL" id="KAK3256537.1"/>
    </source>
</evidence>
<proteinExistence type="predicted"/>
<name>A0AAE0FB99_9CHLO</name>
<gene>
    <name evidence="1" type="ORF">CYMTET_34332</name>
</gene>
<evidence type="ECO:0000313" key="2">
    <source>
        <dbReference type="Proteomes" id="UP001190700"/>
    </source>
</evidence>
<keyword evidence="2" id="KW-1185">Reference proteome</keyword>
<comment type="caution">
    <text evidence="1">The sequence shown here is derived from an EMBL/GenBank/DDBJ whole genome shotgun (WGS) entry which is preliminary data.</text>
</comment>
<dbReference type="AlphaFoldDB" id="A0AAE0FB99"/>
<protein>
    <submittedName>
        <fullName evidence="1">Uncharacterized protein</fullName>
    </submittedName>
</protein>
<dbReference type="EMBL" id="LGRX02021568">
    <property type="protein sequence ID" value="KAK3256537.1"/>
    <property type="molecule type" value="Genomic_DNA"/>
</dbReference>
<reference evidence="1 2" key="1">
    <citation type="journal article" date="2015" name="Genome Biol. Evol.">
        <title>Comparative Genomics of a Bacterivorous Green Alga Reveals Evolutionary Causalities and Consequences of Phago-Mixotrophic Mode of Nutrition.</title>
        <authorList>
            <person name="Burns J.A."/>
            <person name="Paasch A."/>
            <person name="Narechania A."/>
            <person name="Kim E."/>
        </authorList>
    </citation>
    <scope>NUCLEOTIDE SEQUENCE [LARGE SCALE GENOMIC DNA]</scope>
    <source>
        <strain evidence="1 2">PLY_AMNH</strain>
    </source>
</reference>
<organism evidence="1 2">
    <name type="scientific">Cymbomonas tetramitiformis</name>
    <dbReference type="NCBI Taxonomy" id="36881"/>
    <lineage>
        <taxon>Eukaryota</taxon>
        <taxon>Viridiplantae</taxon>
        <taxon>Chlorophyta</taxon>
        <taxon>Pyramimonadophyceae</taxon>
        <taxon>Pyramimonadales</taxon>
        <taxon>Pyramimonadaceae</taxon>
        <taxon>Cymbomonas</taxon>
    </lineage>
</organism>